<accession>A0A1G5F5Q7</accession>
<feature type="domain" description="NADH:flavin oxidoreductase/NADH oxidase N-terminal" evidence="3">
    <location>
        <begin position="4"/>
        <end position="249"/>
    </location>
</feature>
<reference evidence="4 5" key="1">
    <citation type="submission" date="2016-10" db="EMBL/GenBank/DDBJ databases">
        <authorList>
            <person name="de Groot N.N."/>
        </authorList>
    </citation>
    <scope>NUCLEOTIDE SEQUENCE [LARGE SCALE GENOMIC DNA]</scope>
    <source>
        <strain evidence="4 5">AA1</strain>
    </source>
</reference>
<sequence length="411" mass="44822">MSLLFTPGNIGSLEIKNRFVRAPVYEGLAEADGAVGPDMLAFHERLARGGVGLICTGYMFASPLGRAQKRQAGIHCDAMVPGLKKLADTTHDHGAKIAFEISHAGRQTEKHLIGQNPVGPSRIRRDPSYFIKPDEMTDAMVRNAVDDFVAAAGRAVEAGSDLVYLHAGGGDLLNQFLSPFFNVRKDRWGGSDENRFRILEEIITGIKAKVSKDVPILVKMNSRDLTPRQGITLELARTYTAWLNDLGVDGLELTTGIKFYDHMNCWRGAVPVKEIVRALPAWKKPVGWLLMKQLEGTRDLIEGWSLEDIKAVKGCAGDMALVIVGGMRQKAHMETVLAEGHADFIALARPLIRQPALINRLMEGKTEASSCISCNRCIGAVMNQLPAACYRNGLPKRSAATDTPAITSPPD</sequence>
<dbReference type="PANTHER" id="PTHR43656">
    <property type="entry name" value="BINDING OXIDOREDUCTASE, PUTATIVE (AFU_ORTHOLOGUE AFUA_2G08260)-RELATED"/>
    <property type="match status" value="1"/>
</dbReference>
<dbReference type="Gene3D" id="3.20.20.70">
    <property type="entry name" value="Aldolase class I"/>
    <property type="match status" value="1"/>
</dbReference>
<dbReference type="SUPFAM" id="SSF51395">
    <property type="entry name" value="FMN-linked oxidoreductases"/>
    <property type="match status" value="1"/>
</dbReference>
<dbReference type="InterPro" id="IPR013785">
    <property type="entry name" value="Aldolase_TIM"/>
</dbReference>
<dbReference type="AlphaFoldDB" id="A0A1G5F5Q7"/>
<dbReference type="EMBL" id="FMUX01000007">
    <property type="protein sequence ID" value="SCY34563.1"/>
    <property type="molecule type" value="Genomic_DNA"/>
</dbReference>
<dbReference type="PANTHER" id="PTHR43656:SF2">
    <property type="entry name" value="BINDING OXIDOREDUCTASE, PUTATIVE (AFU_ORTHOLOGUE AFUA_2G08260)-RELATED"/>
    <property type="match status" value="1"/>
</dbReference>
<dbReference type="GO" id="GO:0016491">
    <property type="term" value="F:oxidoreductase activity"/>
    <property type="evidence" value="ECO:0007669"/>
    <property type="project" value="UniProtKB-KW"/>
</dbReference>
<dbReference type="InterPro" id="IPR051799">
    <property type="entry name" value="NADH_flavin_oxidoreductase"/>
</dbReference>
<dbReference type="GO" id="GO:0010181">
    <property type="term" value="F:FMN binding"/>
    <property type="evidence" value="ECO:0007669"/>
    <property type="project" value="InterPro"/>
</dbReference>
<dbReference type="CDD" id="cd02803">
    <property type="entry name" value="OYE_like_FMN_family"/>
    <property type="match status" value="1"/>
</dbReference>
<keyword evidence="2" id="KW-0560">Oxidoreductase</keyword>
<dbReference type="RefSeq" id="WP_092210802.1">
    <property type="nucleotide sequence ID" value="NZ_FMUX01000007.1"/>
</dbReference>
<dbReference type="Proteomes" id="UP000198870">
    <property type="component" value="Unassembled WGS sequence"/>
</dbReference>
<protein>
    <submittedName>
        <fullName evidence="4">2,4-dienoyl-CoA reductase</fullName>
    </submittedName>
</protein>
<keyword evidence="5" id="KW-1185">Reference proteome</keyword>
<evidence type="ECO:0000256" key="2">
    <source>
        <dbReference type="ARBA" id="ARBA00023002"/>
    </source>
</evidence>
<gene>
    <name evidence="4" type="ORF">SAMN05216233_107159</name>
</gene>
<dbReference type="Pfam" id="PF00724">
    <property type="entry name" value="Oxidored_FMN"/>
    <property type="match status" value="1"/>
</dbReference>
<dbReference type="InterPro" id="IPR001155">
    <property type="entry name" value="OxRdtase_FMN_N"/>
</dbReference>
<evidence type="ECO:0000313" key="4">
    <source>
        <dbReference type="EMBL" id="SCY34563.1"/>
    </source>
</evidence>
<evidence type="ECO:0000313" key="5">
    <source>
        <dbReference type="Proteomes" id="UP000198870"/>
    </source>
</evidence>
<evidence type="ECO:0000259" key="3">
    <source>
        <dbReference type="Pfam" id="PF00724"/>
    </source>
</evidence>
<name>A0A1G5F5Q7_9BACT</name>
<proteinExistence type="predicted"/>
<keyword evidence="1" id="KW-0285">Flavoprotein</keyword>
<evidence type="ECO:0000256" key="1">
    <source>
        <dbReference type="ARBA" id="ARBA00022630"/>
    </source>
</evidence>
<dbReference type="OrthoDB" id="9784632at2"/>
<organism evidence="4 5">
    <name type="scientific">Desulfoluna spongiiphila</name>
    <dbReference type="NCBI Taxonomy" id="419481"/>
    <lineage>
        <taxon>Bacteria</taxon>
        <taxon>Pseudomonadati</taxon>
        <taxon>Thermodesulfobacteriota</taxon>
        <taxon>Desulfobacteria</taxon>
        <taxon>Desulfobacterales</taxon>
        <taxon>Desulfolunaceae</taxon>
        <taxon>Desulfoluna</taxon>
    </lineage>
</organism>
<dbReference type="STRING" id="419481.SAMN05216233_107159"/>